<evidence type="ECO:0000313" key="1">
    <source>
        <dbReference type="EMBL" id="KAK8195893.1"/>
    </source>
</evidence>
<gene>
    <name evidence="1" type="ORF">M8818_007044</name>
</gene>
<dbReference type="EMBL" id="JAMKPW020000042">
    <property type="protein sequence ID" value="KAK8195893.1"/>
    <property type="molecule type" value="Genomic_DNA"/>
</dbReference>
<comment type="caution">
    <text evidence="1">The sequence shown here is derived from an EMBL/GenBank/DDBJ whole genome shotgun (WGS) entry which is preliminary data.</text>
</comment>
<dbReference type="Proteomes" id="UP001320706">
    <property type="component" value="Unassembled WGS sequence"/>
</dbReference>
<evidence type="ECO:0000313" key="2">
    <source>
        <dbReference type="Proteomes" id="UP001320706"/>
    </source>
</evidence>
<keyword evidence="2" id="KW-1185">Reference proteome</keyword>
<protein>
    <submittedName>
        <fullName evidence="1">Uncharacterized protein</fullName>
    </submittedName>
</protein>
<accession>A0ACC3S3W4</accession>
<proteinExistence type="predicted"/>
<reference evidence="1" key="1">
    <citation type="submission" date="2024-02" db="EMBL/GenBank/DDBJ databases">
        <title>Metagenome Assembled Genome of Zalaria obscura JY119.</title>
        <authorList>
            <person name="Vighnesh L."/>
            <person name="Jagadeeshwari U."/>
            <person name="Venkata Ramana C."/>
            <person name="Sasikala C."/>
        </authorList>
    </citation>
    <scope>NUCLEOTIDE SEQUENCE</scope>
    <source>
        <strain evidence="1">JY119</strain>
    </source>
</reference>
<name>A0ACC3S3W4_9PEZI</name>
<sequence length="728" mass="79820">MGDIQAGMNSYAARLETFHEEHHVVKRRASTQKKKSPNTVAWPHETPTPEDLARAGFFYKPSADSNDNVQCFLCAVKLDGWESGDVPLLEHLAHSAQCGWAISSSVSREGEDRDPTNEELVEARTATYGSTWPHEGKKGWKCKTKKMVEAGWTYDPAPVADDGVTCFYCNLSLDGWEPKDNPLDEHRKRSPDCAFFALSEHYAATKPASKGKKSRTSRGSKVSRLSTQSIQSTFSEAPSLMSLGDAAPIEDADMDDSVATVATTTSTTGKGRKKAAKAKAPIKSKKKAVKEEISEPTVAYPNLEASMQVDEATESQVAVEPVEEPAPKTRGGRRNTKLADSSIIQDTSMAEVAPKPTRGRGKAKQQQQQEQSQDESQLQSELLDAVPEAPIEQSPPRPQRGTKRTSDGLAKVETVEASSIEESAPPQKKRGRPAAKAKKGKKAVEESQDEHQIQQSDMETAHAEEEVAPTQPLPKAKRGRKVSKQVEVEPVAELENEEAEMEAPPVVMEKEQEFVVREPSPAAEDFEPTPTPQKPRPSHMPGAWEEPAAPDPESTHSTPQSVRSHQSSDAENHPPPSTVRQPPASIKAAGFTLSPTQKSLFPQPHSILTSPTKTTRIPLAASTPNRSPRRSPQKLGQLTSAVPWQPADLETVFFPSPEKENEDNVRTRLVEVGGGLTSPERKMTVEEWVRWRAAKGEEKLRQDCERLVSLFEREGTRGLEVLGGLQVV</sequence>
<organism evidence="1 2">
    <name type="scientific">Zalaria obscura</name>
    <dbReference type="NCBI Taxonomy" id="2024903"/>
    <lineage>
        <taxon>Eukaryota</taxon>
        <taxon>Fungi</taxon>
        <taxon>Dikarya</taxon>
        <taxon>Ascomycota</taxon>
        <taxon>Pezizomycotina</taxon>
        <taxon>Dothideomycetes</taxon>
        <taxon>Dothideomycetidae</taxon>
        <taxon>Dothideales</taxon>
        <taxon>Zalariaceae</taxon>
        <taxon>Zalaria</taxon>
    </lineage>
</organism>